<evidence type="ECO:0000313" key="7">
    <source>
        <dbReference type="EMBL" id="MBP3191977.1"/>
    </source>
</evidence>
<dbReference type="InterPro" id="IPR004089">
    <property type="entry name" value="MCPsignal_dom"/>
</dbReference>
<proteinExistence type="inferred from homology"/>
<feature type="region of interest" description="Disordered" evidence="4">
    <location>
        <begin position="597"/>
        <end position="647"/>
    </location>
</feature>
<sequence length="647" mass="69924">MQNQKQKYTLGAKIKAGFIAVGLFAVVLGGVSMYVMNSVEDDTNWLIEGNLPEWRAYWYLEYHTQEAGYFMSRYAHMQESGDFEEAKRAVSDFRNELDAGRTLADEQGMDGLNESMAAIEAVLAGFDRTMNRLGQYLQGMEEDRERAMQGLMGYMQSLNRLEQHIREEEEEQVVRESMTRLSGIRNSTSELHTMVLRAEKDHDTSLITPILDGLGDLESNVRLMNDIGGSSEMAGLVDGVAEGVQQTAEGLTPFLERIRNISEANEEFLTDYDALLGEIYEHSTGAIDEGLAHGETVSGLLNTAMMILGAGFIILLLAAAGIGFGLTNNITKSIRKIISNLTAGAGQVNASSSQLSSTSQELSEGASEQAAGLQQTSSSLEEFSAQIKKNAENSSEAERAMQEAGPLVESGVNAMERMNRTMEEVREASNETSEIIKTIEDIAFQTNLLALNAAVEAARAGDAGKGFAVVAEEVRSLAKRSSEAVEKTSQMIQKSQDSTERGTAVAGEVAENLQKIRESAGKVSTLVEEISAAGKEQASGVSEIQTVMSEMDRVVQQNASGSEESASAAEELSSQAEELNAMVADLVALVGHGGSRQNGTAAVAPHSGNGHGRDKREVSYDEEWETDAESSGSGNNSREQQKALQEW</sequence>
<keyword evidence="1" id="KW-0145">Chemotaxis</keyword>
<name>A0A8J7RIN8_9BACT</name>
<evidence type="ECO:0000256" key="3">
    <source>
        <dbReference type="PROSITE-ProRule" id="PRU00284"/>
    </source>
</evidence>
<accession>A0A8J7RIN8</accession>
<dbReference type="Proteomes" id="UP000673975">
    <property type="component" value="Unassembled WGS sequence"/>
</dbReference>
<reference evidence="7" key="1">
    <citation type="submission" date="2021-02" db="EMBL/GenBank/DDBJ databases">
        <title>Natronogracilivirga saccharolytica gen. nov. sp. nov. a new anaerobic, haloalkiliphilic carbohydrate-fermenting bacterium from soda lake and proposing of Cyclonatronumiaceae fam. nov. in the phylum Balneolaeota.</title>
        <authorList>
            <person name="Zhilina T.N."/>
            <person name="Sorokin D.Y."/>
            <person name="Zavarzina D.G."/>
            <person name="Toshchakov S.V."/>
            <person name="Kublanov I.V."/>
        </authorList>
    </citation>
    <scope>NUCLEOTIDE SEQUENCE</scope>
    <source>
        <strain evidence="7">Z-1702</strain>
    </source>
</reference>
<dbReference type="GO" id="GO:0016020">
    <property type="term" value="C:membrane"/>
    <property type="evidence" value="ECO:0007669"/>
    <property type="project" value="InterPro"/>
</dbReference>
<dbReference type="PANTHER" id="PTHR43531">
    <property type="entry name" value="PROTEIN ICFG"/>
    <property type="match status" value="1"/>
</dbReference>
<feature type="transmembrane region" description="Helical" evidence="5">
    <location>
        <begin position="12"/>
        <end position="36"/>
    </location>
</feature>
<feature type="region of interest" description="Disordered" evidence="4">
    <location>
        <begin position="352"/>
        <end position="375"/>
    </location>
</feature>
<dbReference type="InterPro" id="IPR051310">
    <property type="entry name" value="MCP_chemotaxis"/>
</dbReference>
<dbReference type="PROSITE" id="PS50111">
    <property type="entry name" value="CHEMOTAXIS_TRANSDUC_2"/>
    <property type="match status" value="1"/>
</dbReference>
<keyword evidence="8" id="KW-1185">Reference proteome</keyword>
<keyword evidence="3" id="KW-0807">Transducer</keyword>
<feature type="region of interest" description="Disordered" evidence="4">
    <location>
        <begin position="555"/>
        <end position="574"/>
    </location>
</feature>
<evidence type="ECO:0000256" key="5">
    <source>
        <dbReference type="SAM" id="Phobius"/>
    </source>
</evidence>
<dbReference type="Gene3D" id="1.10.287.950">
    <property type="entry name" value="Methyl-accepting chemotaxis protein"/>
    <property type="match status" value="1"/>
</dbReference>
<comment type="caution">
    <text evidence="7">The sequence shown here is derived from an EMBL/GenBank/DDBJ whole genome shotgun (WGS) entry which is preliminary data.</text>
</comment>
<dbReference type="GO" id="GO:0006935">
    <property type="term" value="P:chemotaxis"/>
    <property type="evidence" value="ECO:0007669"/>
    <property type="project" value="UniProtKB-KW"/>
</dbReference>
<dbReference type="SMART" id="SM00283">
    <property type="entry name" value="MA"/>
    <property type="match status" value="1"/>
</dbReference>
<dbReference type="CDD" id="cd11386">
    <property type="entry name" value="MCP_signal"/>
    <property type="match status" value="1"/>
</dbReference>
<evidence type="ECO:0000256" key="2">
    <source>
        <dbReference type="ARBA" id="ARBA00029447"/>
    </source>
</evidence>
<gene>
    <name evidence="7" type="ORF">NATSA_04785</name>
</gene>
<dbReference type="Pfam" id="PF00015">
    <property type="entry name" value="MCPsignal"/>
    <property type="match status" value="1"/>
</dbReference>
<feature type="transmembrane region" description="Helical" evidence="5">
    <location>
        <begin position="304"/>
        <end position="326"/>
    </location>
</feature>
<evidence type="ECO:0000256" key="4">
    <source>
        <dbReference type="SAM" id="MobiDB-lite"/>
    </source>
</evidence>
<protein>
    <recommendedName>
        <fullName evidence="6">Methyl-accepting transducer domain-containing protein</fullName>
    </recommendedName>
</protein>
<organism evidence="7 8">
    <name type="scientific">Natronogracilivirga saccharolytica</name>
    <dbReference type="NCBI Taxonomy" id="2812953"/>
    <lineage>
        <taxon>Bacteria</taxon>
        <taxon>Pseudomonadati</taxon>
        <taxon>Balneolota</taxon>
        <taxon>Balneolia</taxon>
        <taxon>Balneolales</taxon>
        <taxon>Cyclonatronaceae</taxon>
        <taxon>Natronogracilivirga</taxon>
    </lineage>
</organism>
<keyword evidence="5" id="KW-0472">Membrane</keyword>
<dbReference type="GO" id="GO:0007165">
    <property type="term" value="P:signal transduction"/>
    <property type="evidence" value="ECO:0007669"/>
    <property type="project" value="UniProtKB-KW"/>
</dbReference>
<dbReference type="RefSeq" id="WP_210510877.1">
    <property type="nucleotide sequence ID" value="NZ_JAFIDN010000003.1"/>
</dbReference>
<keyword evidence="5" id="KW-0812">Transmembrane</keyword>
<keyword evidence="5" id="KW-1133">Transmembrane helix</keyword>
<feature type="domain" description="Methyl-accepting transducer" evidence="6">
    <location>
        <begin position="344"/>
        <end position="573"/>
    </location>
</feature>
<dbReference type="AlphaFoldDB" id="A0A8J7RIN8"/>
<feature type="compositionally biased region" description="Low complexity" evidence="4">
    <location>
        <begin position="352"/>
        <end position="364"/>
    </location>
</feature>
<dbReference type="PANTHER" id="PTHR43531:SF11">
    <property type="entry name" value="METHYL-ACCEPTING CHEMOTAXIS PROTEIN 3"/>
    <property type="match status" value="1"/>
</dbReference>
<evidence type="ECO:0000313" key="8">
    <source>
        <dbReference type="Proteomes" id="UP000673975"/>
    </source>
</evidence>
<feature type="compositionally biased region" description="Polar residues" evidence="4">
    <location>
        <begin position="629"/>
        <end position="638"/>
    </location>
</feature>
<dbReference type="SUPFAM" id="SSF58104">
    <property type="entry name" value="Methyl-accepting chemotaxis protein (MCP) signaling domain"/>
    <property type="match status" value="1"/>
</dbReference>
<comment type="similarity">
    <text evidence="2">Belongs to the methyl-accepting chemotaxis (MCP) protein family.</text>
</comment>
<evidence type="ECO:0000256" key="1">
    <source>
        <dbReference type="ARBA" id="ARBA00022500"/>
    </source>
</evidence>
<feature type="compositionally biased region" description="Low complexity" evidence="4">
    <location>
        <begin position="557"/>
        <end position="574"/>
    </location>
</feature>
<dbReference type="EMBL" id="JAFIDN010000003">
    <property type="protein sequence ID" value="MBP3191977.1"/>
    <property type="molecule type" value="Genomic_DNA"/>
</dbReference>
<evidence type="ECO:0000259" key="6">
    <source>
        <dbReference type="PROSITE" id="PS50111"/>
    </source>
</evidence>